<evidence type="ECO:0000256" key="1">
    <source>
        <dbReference type="ARBA" id="ARBA00022603"/>
    </source>
</evidence>
<protein>
    <submittedName>
        <fullName evidence="3">50S ribosomal protein L11 methyltransferase</fullName>
    </submittedName>
</protein>
<dbReference type="GO" id="GO:0008276">
    <property type="term" value="F:protein methyltransferase activity"/>
    <property type="evidence" value="ECO:0007669"/>
    <property type="project" value="TreeGrafter"/>
</dbReference>
<sequence length="282" mass="31480">MQIWKVILTTNNVDAAEESLSHAGAGAVFITASGNQTHIEAYFHTQPDLNYLEEILPLHQNLTTEILPPLDWVSHSQTGLPVINQPPFFIFEKQNRPEHPNGLINIELHAGRAFGSGHHETTRGCLIMLDKLLKRTNPKHILDLGCGSGILAIALAKATHRKIQASDIDPEAVAMTLKNSGLNHVRQLVQVYESDGFNRLEKDHKPYDLIVANILTGTLKRLANDLTKNLSPPQYPNTGGNLVLSGILNTQQQQIVSTMRQFGLRLQEKVILEEWTTLCFRR</sequence>
<dbReference type="EMBL" id="QOQF01000004">
    <property type="protein sequence ID" value="RCL77952.1"/>
    <property type="molecule type" value="Genomic_DNA"/>
</dbReference>
<keyword evidence="2 3" id="KW-0808">Transferase</keyword>
<dbReference type="InterPro" id="IPR050078">
    <property type="entry name" value="Ribosomal_L11_MeTrfase_PrmA"/>
</dbReference>
<dbReference type="SUPFAM" id="SSF53335">
    <property type="entry name" value="S-adenosyl-L-methionine-dependent methyltransferases"/>
    <property type="match status" value="1"/>
</dbReference>
<name>A0A368E1H2_9PROT</name>
<keyword evidence="1 3" id="KW-0489">Methyltransferase</keyword>
<dbReference type="Gene3D" id="3.40.50.150">
    <property type="entry name" value="Vaccinia Virus protein VP39"/>
    <property type="match status" value="1"/>
</dbReference>
<dbReference type="CDD" id="cd02440">
    <property type="entry name" value="AdoMet_MTases"/>
    <property type="match status" value="1"/>
</dbReference>
<evidence type="ECO:0000256" key="2">
    <source>
        <dbReference type="ARBA" id="ARBA00022679"/>
    </source>
</evidence>
<dbReference type="InterPro" id="IPR029063">
    <property type="entry name" value="SAM-dependent_MTases_sf"/>
</dbReference>
<evidence type="ECO:0000313" key="4">
    <source>
        <dbReference type="Proteomes" id="UP000252132"/>
    </source>
</evidence>
<keyword evidence="3" id="KW-0687">Ribonucleoprotein</keyword>
<proteinExistence type="predicted"/>
<dbReference type="PANTHER" id="PTHR43648">
    <property type="entry name" value="ELECTRON TRANSFER FLAVOPROTEIN BETA SUBUNIT LYSINE METHYLTRANSFERASE"/>
    <property type="match status" value="1"/>
</dbReference>
<keyword evidence="3" id="KW-0689">Ribosomal protein</keyword>
<dbReference type="PANTHER" id="PTHR43648:SF1">
    <property type="entry name" value="ELECTRON TRANSFER FLAVOPROTEIN BETA SUBUNIT LYSINE METHYLTRANSFERASE"/>
    <property type="match status" value="1"/>
</dbReference>
<dbReference type="GO" id="GO:0005840">
    <property type="term" value="C:ribosome"/>
    <property type="evidence" value="ECO:0007669"/>
    <property type="project" value="UniProtKB-KW"/>
</dbReference>
<comment type="caution">
    <text evidence="3">The sequence shown here is derived from an EMBL/GenBank/DDBJ whole genome shotgun (WGS) entry which is preliminary data.</text>
</comment>
<organism evidence="3 4">
    <name type="scientific">PS1 clade bacterium</name>
    <dbReference type="NCBI Taxonomy" id="2175152"/>
    <lineage>
        <taxon>Bacteria</taxon>
        <taxon>Pseudomonadati</taxon>
        <taxon>Pseudomonadota</taxon>
        <taxon>Alphaproteobacteria</taxon>
        <taxon>PS1 clade</taxon>
    </lineage>
</organism>
<dbReference type="Proteomes" id="UP000252132">
    <property type="component" value="Unassembled WGS sequence"/>
</dbReference>
<dbReference type="AlphaFoldDB" id="A0A368E1H2"/>
<accession>A0A368E1H2</accession>
<dbReference type="GO" id="GO:0032259">
    <property type="term" value="P:methylation"/>
    <property type="evidence" value="ECO:0007669"/>
    <property type="project" value="UniProtKB-KW"/>
</dbReference>
<evidence type="ECO:0000313" key="3">
    <source>
        <dbReference type="EMBL" id="RCL77952.1"/>
    </source>
</evidence>
<dbReference type="Pfam" id="PF06325">
    <property type="entry name" value="PrmA"/>
    <property type="match status" value="1"/>
</dbReference>
<gene>
    <name evidence="3" type="ORF">DBW69_02105</name>
</gene>
<reference evidence="3 4" key="1">
    <citation type="journal article" date="2018" name="Microbiome">
        <title>Fine metagenomic profile of the Mediterranean stratified and mixed water columns revealed by assembly and recruitment.</title>
        <authorList>
            <person name="Haro-Moreno J.M."/>
            <person name="Lopez-Perez M."/>
            <person name="De La Torre J.R."/>
            <person name="Picazo A."/>
            <person name="Camacho A."/>
            <person name="Rodriguez-Valera F."/>
        </authorList>
    </citation>
    <scope>NUCLEOTIDE SEQUENCE [LARGE SCALE GENOMIC DNA]</scope>
    <source>
        <strain evidence="3">MED-G55</strain>
    </source>
</reference>